<dbReference type="Gene3D" id="3.60.10.10">
    <property type="entry name" value="Endonuclease/exonuclease/phosphatase"/>
    <property type="match status" value="1"/>
</dbReference>
<reference evidence="2 3" key="1">
    <citation type="submission" date="2021-05" db="EMBL/GenBank/DDBJ databases">
        <title>Bacteria Genome sequencing.</title>
        <authorList>
            <person name="Takabe Y."/>
            <person name="Nakajima Y."/>
            <person name="Suzuki S."/>
            <person name="Shiozaki T."/>
        </authorList>
    </citation>
    <scope>NUCLEOTIDE SEQUENCE [LARGE SCALE GENOMIC DNA]</scope>
    <source>
        <strain evidence="2 3">AI_62</strain>
    </source>
</reference>
<keyword evidence="2" id="KW-0378">Hydrolase</keyword>
<name>A0ABQ4NPE9_9RHOB</name>
<evidence type="ECO:0000313" key="2">
    <source>
        <dbReference type="EMBL" id="GIT96293.1"/>
    </source>
</evidence>
<dbReference type="SUPFAM" id="SSF56219">
    <property type="entry name" value="DNase I-like"/>
    <property type="match status" value="1"/>
</dbReference>
<dbReference type="Proteomes" id="UP000786693">
    <property type="component" value="Unassembled WGS sequence"/>
</dbReference>
<sequence length="276" mass="29845">MGGAGDVAVMRIISLNAWGGAVWTSLGPWIATKAFDVLCLQEVTRRIAPSPKWLVYGDAYRRLDQRADLFGDVSAALPDWQASFAPAARGPLFDAAGQAVPSEHGIAIWVAPHLAVTGRSQGFVHGAFRAEGWGPEPVPRAVQSCRIEGGGRPVSVTHLHGLRDPSGKGDTPERLAQAQALLDHLQHFTGPDQTTVVAGDLNLLPDSQTFPLLAQRGLVELVTHYGHDDTRTALYGKAKRHANYCLTDDMERVRAFDVPATPVLSDHRPLVLDLFD</sequence>
<feature type="domain" description="Endonuclease/exonuclease/phosphatase" evidence="1">
    <location>
        <begin position="14"/>
        <end position="267"/>
    </location>
</feature>
<protein>
    <submittedName>
        <fullName evidence="2">Metal-dependent hydrolase</fullName>
    </submittedName>
</protein>
<organism evidence="2 3">
    <name type="scientific">Jannaschia pagri</name>
    <dbReference type="NCBI Taxonomy" id="2829797"/>
    <lineage>
        <taxon>Bacteria</taxon>
        <taxon>Pseudomonadati</taxon>
        <taxon>Pseudomonadota</taxon>
        <taxon>Alphaproteobacteria</taxon>
        <taxon>Rhodobacterales</taxon>
        <taxon>Roseobacteraceae</taxon>
        <taxon>Jannaschia</taxon>
    </lineage>
</organism>
<dbReference type="Pfam" id="PF03372">
    <property type="entry name" value="Exo_endo_phos"/>
    <property type="match status" value="1"/>
</dbReference>
<keyword evidence="3" id="KW-1185">Reference proteome</keyword>
<evidence type="ECO:0000313" key="3">
    <source>
        <dbReference type="Proteomes" id="UP000786693"/>
    </source>
</evidence>
<comment type="caution">
    <text evidence="2">The sequence shown here is derived from an EMBL/GenBank/DDBJ whole genome shotgun (WGS) entry which is preliminary data.</text>
</comment>
<dbReference type="GO" id="GO:0016787">
    <property type="term" value="F:hydrolase activity"/>
    <property type="evidence" value="ECO:0007669"/>
    <property type="project" value="UniProtKB-KW"/>
</dbReference>
<dbReference type="InterPro" id="IPR036691">
    <property type="entry name" value="Endo/exonu/phosph_ase_sf"/>
</dbReference>
<gene>
    <name evidence="2" type="ORF">JANAI62_29160</name>
</gene>
<accession>A0ABQ4NPE9</accession>
<evidence type="ECO:0000259" key="1">
    <source>
        <dbReference type="Pfam" id="PF03372"/>
    </source>
</evidence>
<dbReference type="InterPro" id="IPR005135">
    <property type="entry name" value="Endo/exonuclease/phosphatase"/>
</dbReference>
<proteinExistence type="predicted"/>
<dbReference type="EMBL" id="BPFH01000005">
    <property type="protein sequence ID" value="GIT96293.1"/>
    <property type="molecule type" value="Genomic_DNA"/>
</dbReference>